<evidence type="ECO:0000256" key="3">
    <source>
        <dbReference type="PROSITE-ProRule" id="PRU00023"/>
    </source>
</evidence>
<dbReference type="InterPro" id="IPR036770">
    <property type="entry name" value="Ankyrin_rpt-contain_sf"/>
</dbReference>
<proteinExistence type="predicted"/>
<dbReference type="AlphaFoldDB" id="A0A835Y995"/>
<organism evidence="5 6">
    <name type="scientific">Edaphochlamys debaryana</name>
    <dbReference type="NCBI Taxonomy" id="47281"/>
    <lineage>
        <taxon>Eukaryota</taxon>
        <taxon>Viridiplantae</taxon>
        <taxon>Chlorophyta</taxon>
        <taxon>core chlorophytes</taxon>
        <taxon>Chlorophyceae</taxon>
        <taxon>CS clade</taxon>
        <taxon>Chlamydomonadales</taxon>
        <taxon>Chlamydomonadales incertae sedis</taxon>
        <taxon>Edaphochlamys</taxon>
    </lineage>
</organism>
<dbReference type="Gene3D" id="1.25.40.20">
    <property type="entry name" value="Ankyrin repeat-containing domain"/>
    <property type="match status" value="1"/>
</dbReference>
<sequence>MQLAQRQNVATARSGSARVCAPAAQRPGRAARRPVAPAAAASDAPGPNPVRQALSQVASTVYKVSAAMSKPEPAQSPLWTGLKKLDLGAVQTAIRSGADLNEREVGSGDTPLLMIARQGHYKYPPAEIPAALVKAGADMEAKDGKGMTALQVSLLAGWQNIAELLIKSGASTAGVAAVKPRLTCPDCKRLVAQYNL</sequence>
<name>A0A835Y995_9CHLO</name>
<keyword evidence="1" id="KW-0677">Repeat</keyword>
<dbReference type="SUPFAM" id="SSF48403">
    <property type="entry name" value="Ankyrin repeat"/>
    <property type="match status" value="1"/>
</dbReference>
<evidence type="ECO:0000313" key="6">
    <source>
        <dbReference type="Proteomes" id="UP000612055"/>
    </source>
</evidence>
<evidence type="ECO:0000313" key="5">
    <source>
        <dbReference type="EMBL" id="KAG2498660.1"/>
    </source>
</evidence>
<keyword evidence="2 3" id="KW-0040">ANK repeat</keyword>
<dbReference type="Pfam" id="PF12796">
    <property type="entry name" value="Ank_2"/>
    <property type="match status" value="1"/>
</dbReference>
<dbReference type="PANTHER" id="PTHR24171">
    <property type="entry name" value="ANKYRIN REPEAT DOMAIN-CONTAINING PROTEIN 39-RELATED"/>
    <property type="match status" value="1"/>
</dbReference>
<dbReference type="EMBL" id="JAEHOE010000009">
    <property type="protein sequence ID" value="KAG2498660.1"/>
    <property type="molecule type" value="Genomic_DNA"/>
</dbReference>
<feature type="repeat" description="ANK" evidence="3">
    <location>
        <begin position="107"/>
        <end position="144"/>
    </location>
</feature>
<dbReference type="PROSITE" id="PS50088">
    <property type="entry name" value="ANK_REPEAT"/>
    <property type="match status" value="1"/>
</dbReference>
<dbReference type="OrthoDB" id="71307at2759"/>
<keyword evidence="6" id="KW-1185">Reference proteome</keyword>
<evidence type="ECO:0000256" key="1">
    <source>
        <dbReference type="ARBA" id="ARBA00022737"/>
    </source>
</evidence>
<protein>
    <submittedName>
        <fullName evidence="5">Uncharacterized protein</fullName>
    </submittedName>
</protein>
<reference evidence="5" key="1">
    <citation type="journal article" date="2020" name="bioRxiv">
        <title>Comparative genomics of Chlamydomonas.</title>
        <authorList>
            <person name="Craig R.J."/>
            <person name="Hasan A.R."/>
            <person name="Ness R.W."/>
            <person name="Keightley P.D."/>
        </authorList>
    </citation>
    <scope>NUCLEOTIDE SEQUENCE</scope>
    <source>
        <strain evidence="5">CCAP 11/70</strain>
    </source>
</reference>
<feature type="region of interest" description="Disordered" evidence="4">
    <location>
        <begin position="1"/>
        <end position="49"/>
    </location>
</feature>
<evidence type="ECO:0000256" key="2">
    <source>
        <dbReference type="ARBA" id="ARBA00023043"/>
    </source>
</evidence>
<evidence type="ECO:0000256" key="4">
    <source>
        <dbReference type="SAM" id="MobiDB-lite"/>
    </source>
</evidence>
<comment type="caution">
    <text evidence="5">The sequence shown here is derived from an EMBL/GenBank/DDBJ whole genome shotgun (WGS) entry which is preliminary data.</text>
</comment>
<feature type="compositionally biased region" description="Low complexity" evidence="4">
    <location>
        <begin position="21"/>
        <end position="45"/>
    </location>
</feature>
<dbReference type="Proteomes" id="UP000612055">
    <property type="component" value="Unassembled WGS sequence"/>
</dbReference>
<gene>
    <name evidence="5" type="ORF">HYH03_003406</name>
</gene>
<feature type="compositionally biased region" description="Polar residues" evidence="4">
    <location>
        <begin position="1"/>
        <end position="14"/>
    </location>
</feature>
<accession>A0A835Y995</accession>
<dbReference type="PANTHER" id="PTHR24171:SF9">
    <property type="entry name" value="ANKYRIN REPEAT DOMAIN-CONTAINING PROTEIN 39"/>
    <property type="match status" value="1"/>
</dbReference>
<dbReference type="InterPro" id="IPR002110">
    <property type="entry name" value="Ankyrin_rpt"/>
</dbReference>